<dbReference type="GO" id="GO:0006355">
    <property type="term" value="P:regulation of DNA-templated transcription"/>
    <property type="evidence" value="ECO:0007669"/>
    <property type="project" value="TreeGrafter"/>
</dbReference>
<accession>T1J388</accession>
<feature type="domain" description="Activating transcription factor 7-interacting protein Fn3" evidence="2">
    <location>
        <begin position="675"/>
        <end position="770"/>
    </location>
</feature>
<reference evidence="3" key="2">
    <citation type="submission" date="2015-02" db="UniProtKB">
        <authorList>
            <consortium name="EnsemblMetazoa"/>
        </authorList>
    </citation>
    <scope>IDENTIFICATION</scope>
</reference>
<dbReference type="InterPro" id="IPR013783">
    <property type="entry name" value="Ig-like_fold"/>
</dbReference>
<dbReference type="SUPFAM" id="SSF49265">
    <property type="entry name" value="Fibronectin type III"/>
    <property type="match status" value="1"/>
</dbReference>
<dbReference type="Gene3D" id="2.60.40.10">
    <property type="entry name" value="Immunoglobulins"/>
    <property type="match status" value="1"/>
</dbReference>
<name>T1J388_STRMM</name>
<dbReference type="EMBL" id="JH431820">
    <property type="status" value="NOT_ANNOTATED_CDS"/>
    <property type="molecule type" value="Genomic_DNA"/>
</dbReference>
<protein>
    <recommendedName>
        <fullName evidence="2">Activating transcription factor 7-interacting protein Fn3 domain-containing protein</fullName>
    </recommendedName>
</protein>
<proteinExistence type="predicted"/>
<dbReference type="EnsemblMetazoa" id="SMAR008048-RA">
    <property type="protein sequence ID" value="SMAR008048-PA"/>
    <property type="gene ID" value="SMAR008048"/>
</dbReference>
<dbReference type="Proteomes" id="UP000014500">
    <property type="component" value="Unassembled WGS sequence"/>
</dbReference>
<feature type="coiled-coil region" evidence="1">
    <location>
        <begin position="168"/>
        <end position="195"/>
    </location>
</feature>
<evidence type="ECO:0000313" key="4">
    <source>
        <dbReference type="Proteomes" id="UP000014500"/>
    </source>
</evidence>
<evidence type="ECO:0000259" key="2">
    <source>
        <dbReference type="Pfam" id="PF16794"/>
    </source>
</evidence>
<organism evidence="3 4">
    <name type="scientific">Strigamia maritima</name>
    <name type="common">European centipede</name>
    <name type="synonym">Geophilus maritimus</name>
    <dbReference type="NCBI Taxonomy" id="126957"/>
    <lineage>
        <taxon>Eukaryota</taxon>
        <taxon>Metazoa</taxon>
        <taxon>Ecdysozoa</taxon>
        <taxon>Arthropoda</taxon>
        <taxon>Myriapoda</taxon>
        <taxon>Chilopoda</taxon>
        <taxon>Pleurostigmophora</taxon>
        <taxon>Geophilomorpha</taxon>
        <taxon>Linotaeniidae</taxon>
        <taxon>Strigamia</taxon>
    </lineage>
</organism>
<dbReference type="GO" id="GO:0003712">
    <property type="term" value="F:transcription coregulator activity"/>
    <property type="evidence" value="ECO:0007669"/>
    <property type="project" value="TreeGrafter"/>
</dbReference>
<dbReference type="AlphaFoldDB" id="T1J388"/>
<reference evidence="4" key="1">
    <citation type="submission" date="2011-05" db="EMBL/GenBank/DDBJ databases">
        <authorList>
            <person name="Richards S.R."/>
            <person name="Qu J."/>
            <person name="Jiang H."/>
            <person name="Jhangiani S.N."/>
            <person name="Agravi P."/>
            <person name="Goodspeed R."/>
            <person name="Gross S."/>
            <person name="Mandapat C."/>
            <person name="Jackson L."/>
            <person name="Mathew T."/>
            <person name="Pu L."/>
            <person name="Thornton R."/>
            <person name="Saada N."/>
            <person name="Wilczek-Boney K.B."/>
            <person name="Lee S."/>
            <person name="Kovar C."/>
            <person name="Wu Y."/>
            <person name="Scherer S.E."/>
            <person name="Worley K.C."/>
            <person name="Muzny D.M."/>
            <person name="Gibbs R."/>
        </authorList>
    </citation>
    <scope>NUCLEOTIDE SEQUENCE</scope>
    <source>
        <strain evidence="4">Brora</strain>
    </source>
</reference>
<dbReference type="OMA" id="HADISCY"/>
<dbReference type="STRING" id="126957.T1J388"/>
<dbReference type="InterPro" id="IPR056565">
    <property type="entry name" value="Fn3_ATF7IP"/>
</dbReference>
<keyword evidence="1" id="KW-0175">Coiled coil</keyword>
<dbReference type="GO" id="GO:0005634">
    <property type="term" value="C:nucleus"/>
    <property type="evidence" value="ECO:0007669"/>
    <property type="project" value="TreeGrafter"/>
</dbReference>
<evidence type="ECO:0000313" key="3">
    <source>
        <dbReference type="EnsemblMetazoa" id="SMAR008048-PA"/>
    </source>
</evidence>
<dbReference type="GO" id="GO:0005667">
    <property type="term" value="C:transcription regulator complex"/>
    <property type="evidence" value="ECO:0007669"/>
    <property type="project" value="TreeGrafter"/>
</dbReference>
<dbReference type="HOGENOM" id="CLU_354640_0_0_1"/>
<dbReference type="PANTHER" id="PTHR23210">
    <property type="entry name" value="ACTIVATING TRANSCRIPTION FACTOR 7 INTERACTING PROTEIN"/>
    <property type="match status" value="1"/>
</dbReference>
<dbReference type="InterPro" id="IPR026085">
    <property type="entry name" value="ATF7-int"/>
</dbReference>
<sequence length="792" mass="85205">MQIAVNKVVEKLLNELPGSEDMAVDEVKPLNGTDCRLFAELTKDNHTVAVLKRQKCGNESDKNIADDKETNVNPELRIKIDLKRKQANYIDSDDKTAAADMLTVKKVKIDSEVLIEEEKKVSPLKKELKVPEKNEEKDKLVRLSSKEMSAEIEKLAKKLLSNRSSTEIGELKLKVSTLEKKVDFWKRQYWNLQKEVTECNIGVQRVSQNLKKNVPFPAVKVSTRHVGLQVQQVQIPAVRAPLNMNRPSFTTKVVSQKDYRQDLPSIAPSPSTSIASPTKYIPATLPIAAVPTQKLQPSVSVSILQPKPQTNISLPSNLLVPSTGTSVIPKVASVVPPTAVPTVRSALDFQRKVQATSANPIPMRLVANQANQAAKQANPTAVRPTLTAVTPGAVKIIDLTADEDEAKAKRVTRAFQLAATTPAASLSNTTITPIKPANAVNITNQRPLAIFAAPVSQASVGTNQIFLAATQSSMVRYPVTSIRTTNSTQSLINSGSKLTYLVPTAGLPRGSLLIAPNQNRPLQLHPPIQTLLMQRGTTLFPVTSGTGTTQSIKTVVTPGIRNPTVVTAAVPVLTSSLPIQSGVQMTQMTSVQKPPAPVVTTTTASPVTPTITTSTNVNTNINTVTTTASTATASSTVDVTKQAVVVSRVSPKHPAPLPVFQTSIQSLNSTTLKHIPPKPALKISKVTNGIVLSWNMNLNTLHADISCYQLFAYQETSAAPSPTLWKKVGDVKALALPMACTLTQFVDGHKYHFAVRALDVHKRVGPFSDAGSIVLPTTSSSSTSTNATPTSK</sequence>
<dbReference type="InterPro" id="IPR036116">
    <property type="entry name" value="FN3_sf"/>
</dbReference>
<dbReference type="PANTHER" id="PTHR23210:SF26">
    <property type="entry name" value="ACTIVATING TRANSCRIPTION FACTOR 7-INTERACTING PROTEIN 1"/>
    <property type="match status" value="1"/>
</dbReference>
<dbReference type="eggNOG" id="ENOG502QSM2">
    <property type="taxonomic scope" value="Eukaryota"/>
</dbReference>
<keyword evidence="4" id="KW-1185">Reference proteome</keyword>
<dbReference type="Pfam" id="PF16794">
    <property type="entry name" value="fn3_4"/>
    <property type="match status" value="1"/>
</dbReference>
<evidence type="ECO:0000256" key="1">
    <source>
        <dbReference type="SAM" id="Coils"/>
    </source>
</evidence>